<gene>
    <name evidence="2" type="ORF">MPDQ_006836</name>
</gene>
<dbReference type="STRING" id="5098.A0A507QXA8"/>
<name>A0A507QXA8_MONPU</name>
<feature type="region of interest" description="Disordered" evidence="1">
    <location>
        <begin position="219"/>
        <end position="245"/>
    </location>
</feature>
<keyword evidence="3" id="KW-1185">Reference proteome</keyword>
<organism evidence="2 3">
    <name type="scientific">Monascus purpureus</name>
    <name type="common">Red mold</name>
    <name type="synonym">Monascus anka</name>
    <dbReference type="NCBI Taxonomy" id="5098"/>
    <lineage>
        <taxon>Eukaryota</taxon>
        <taxon>Fungi</taxon>
        <taxon>Dikarya</taxon>
        <taxon>Ascomycota</taxon>
        <taxon>Pezizomycotina</taxon>
        <taxon>Eurotiomycetes</taxon>
        <taxon>Eurotiomycetidae</taxon>
        <taxon>Eurotiales</taxon>
        <taxon>Aspergillaceae</taxon>
        <taxon>Monascus</taxon>
    </lineage>
</organism>
<evidence type="ECO:0000256" key="1">
    <source>
        <dbReference type="SAM" id="MobiDB-lite"/>
    </source>
</evidence>
<comment type="caution">
    <text evidence="2">The sequence shown here is derived from an EMBL/GenBank/DDBJ whole genome shotgun (WGS) entry which is preliminary data.</text>
</comment>
<protein>
    <submittedName>
        <fullName evidence="2">Uncharacterized protein</fullName>
    </submittedName>
</protein>
<dbReference type="EMBL" id="VIFY01000064">
    <property type="protein sequence ID" value="TQB72434.1"/>
    <property type="molecule type" value="Genomic_DNA"/>
</dbReference>
<evidence type="ECO:0000313" key="3">
    <source>
        <dbReference type="Proteomes" id="UP000319663"/>
    </source>
</evidence>
<dbReference type="OrthoDB" id="5420391at2759"/>
<feature type="compositionally biased region" description="Acidic residues" evidence="1">
    <location>
        <begin position="107"/>
        <end position="117"/>
    </location>
</feature>
<feature type="compositionally biased region" description="Low complexity" evidence="1">
    <location>
        <begin position="67"/>
        <end position="83"/>
    </location>
</feature>
<reference evidence="2 3" key="1">
    <citation type="submission" date="2019-06" db="EMBL/GenBank/DDBJ databases">
        <title>Wine fermentation using esterase from Monascus purpureus.</title>
        <authorList>
            <person name="Geng C."/>
            <person name="Zhang Y."/>
        </authorList>
    </citation>
    <scope>NUCLEOTIDE SEQUENCE [LARGE SCALE GENOMIC DNA]</scope>
    <source>
        <strain evidence="2">HQ1</strain>
    </source>
</reference>
<evidence type="ECO:0000313" key="2">
    <source>
        <dbReference type="EMBL" id="TQB72434.1"/>
    </source>
</evidence>
<accession>A0A507QXA8</accession>
<feature type="region of interest" description="Disordered" evidence="1">
    <location>
        <begin position="1"/>
        <end position="197"/>
    </location>
</feature>
<feature type="compositionally biased region" description="Basic and acidic residues" evidence="1">
    <location>
        <begin position="170"/>
        <end position="188"/>
    </location>
</feature>
<dbReference type="PANTHER" id="PTHR42084:SF1">
    <property type="entry name" value="SERINE_THREONINE-PROTEIN KINASE PPK6"/>
    <property type="match status" value="1"/>
</dbReference>
<feature type="compositionally biased region" description="Polar residues" evidence="1">
    <location>
        <begin position="13"/>
        <end position="33"/>
    </location>
</feature>
<dbReference type="Proteomes" id="UP000319663">
    <property type="component" value="Unassembled WGS sequence"/>
</dbReference>
<proteinExistence type="predicted"/>
<feature type="compositionally biased region" description="Polar residues" evidence="1">
    <location>
        <begin position="125"/>
        <end position="154"/>
    </location>
</feature>
<sequence>MSADLFAEFGFGQSPQNPPNAQQRESASQTNSLIPDLDSSEDALRSGSSDPLGWSQFQTSELNAHANRPSTTSKPNNSNTSPPVNGISREQDSNVLFDATLEKFSNEDDDDWGEFESAEVPPVHSQLTELTPGPDNSTPSRNEGPGSSQSTGSRGLSGAADLIDAIEDEVPPREDLRKITAERTDLKSSTKTKNVSIPRYEESTDEFFDEWGDFVGGKLAEPSTESAKKKAPLEESASADNKKKLIENNDLSVRIGAGQHQVQSKSDGPKFPANVRPTNIPPPSVLMQLFPPLFEQFQQEASRLRGNPQQKDALGDVAAQICCTLKVAARIIAGRSLRWKRDTILSQSMRIGPARAGKPGGMKLNTVNKSENVKEKQEALDVLGSWRERAGFFNSIMLSSGKRPIQVIAENVRVITAGPDKGALKAPHACAFCGLKRDERLPGVIDENVLDSFGEWWTDHWGHTDCKQFWESNMKLLSHR</sequence>
<dbReference type="PANTHER" id="PTHR42084">
    <property type="entry name" value="YALI0E26631P"/>
    <property type="match status" value="1"/>
</dbReference>
<dbReference type="AlphaFoldDB" id="A0A507QXA8"/>